<keyword evidence="3" id="KW-1003">Cell membrane</keyword>
<sequence>MKSSAEMISPEALPMAQSSQQAMNKEKTDRYQAGKSAPFGRYLWPLLALTLLLLVNLFIDSSFFHLTYQDDRLYGSLIDILNRSAPVALLAIGMSLVIATGGIDLSVGAVMAIVGAVCANLLLIPDISLVTVILAGLIVGLAAGTINGALVSFLGIQPIVATLLLMVAGRGVAQLINQGQIITFQHEGFAAIGVGQFLGLPMPIWIVVGMLLLSQLLLRKTALGLFIEAVGCNAKASRYLGINDKSIKLFAYAIAGLCAALAGMISTADIQGSDANNVGLWLELDAILAVVIGGAALTGGRFSLVLSIIGALIIQTLATTIIVSGLPAKFNLLIKAIVILSVLLLQSEKFRRQLSGLFKLGIFNNAKAGDKK</sequence>
<keyword evidence="4 8" id="KW-0812">Transmembrane</keyword>
<feature type="transmembrane region" description="Helical" evidence="8">
    <location>
        <begin position="304"/>
        <end position="322"/>
    </location>
</feature>
<dbReference type="GO" id="GO:0022857">
    <property type="term" value="F:transmembrane transporter activity"/>
    <property type="evidence" value="ECO:0007669"/>
    <property type="project" value="InterPro"/>
</dbReference>
<evidence type="ECO:0000313" key="9">
    <source>
        <dbReference type="EMBL" id="SUI69622.1"/>
    </source>
</evidence>
<feature type="transmembrane region" description="Helical" evidence="8">
    <location>
        <begin position="80"/>
        <end position="103"/>
    </location>
</feature>
<comment type="similarity">
    <text evidence="2">Belongs to the binding-protein-dependent transport system permease family. AraH/RbsC subfamily.</text>
</comment>
<evidence type="ECO:0000256" key="8">
    <source>
        <dbReference type="SAM" id="Phobius"/>
    </source>
</evidence>
<feature type="transmembrane region" description="Helical" evidence="8">
    <location>
        <begin position="109"/>
        <end position="142"/>
    </location>
</feature>
<gene>
    <name evidence="9" type="primary">ytfT_1</name>
    <name evidence="9" type="ORF">NCTC10736_01179</name>
</gene>
<dbReference type="PANTHER" id="PTHR32196:SF19">
    <property type="entry name" value="GALACTOFURANOSE TRANSPORTER PERMEASE PROTEIN YTFT"/>
    <property type="match status" value="1"/>
</dbReference>
<evidence type="ECO:0000256" key="5">
    <source>
        <dbReference type="ARBA" id="ARBA00022989"/>
    </source>
</evidence>
<dbReference type="RefSeq" id="WP_115405717.1">
    <property type="nucleotide sequence ID" value="NZ_UGYV01000001.1"/>
</dbReference>
<feature type="region of interest" description="Disordered" evidence="7">
    <location>
        <begin position="1"/>
        <end position="27"/>
    </location>
</feature>
<protein>
    <submittedName>
        <fullName evidence="9">Inner membrane ABC transporter permease protein ytfT</fullName>
    </submittedName>
</protein>
<evidence type="ECO:0000256" key="1">
    <source>
        <dbReference type="ARBA" id="ARBA00004429"/>
    </source>
</evidence>
<proteinExistence type="inferred from homology"/>
<dbReference type="Pfam" id="PF02653">
    <property type="entry name" value="BPD_transp_2"/>
    <property type="match status" value="1"/>
</dbReference>
<dbReference type="AlphaFoldDB" id="A0A379ZWV7"/>
<evidence type="ECO:0000256" key="6">
    <source>
        <dbReference type="ARBA" id="ARBA00023136"/>
    </source>
</evidence>
<dbReference type="CDD" id="cd06579">
    <property type="entry name" value="TM_PBP1_transp_AraH_like"/>
    <property type="match status" value="1"/>
</dbReference>
<keyword evidence="5 8" id="KW-1133">Transmembrane helix</keyword>
<feature type="transmembrane region" description="Helical" evidence="8">
    <location>
        <begin position="189"/>
        <end position="213"/>
    </location>
</feature>
<evidence type="ECO:0000313" key="10">
    <source>
        <dbReference type="Proteomes" id="UP000255061"/>
    </source>
</evidence>
<keyword evidence="6 8" id="KW-0472">Membrane</keyword>
<evidence type="ECO:0000256" key="4">
    <source>
        <dbReference type="ARBA" id="ARBA00022692"/>
    </source>
</evidence>
<evidence type="ECO:0000256" key="7">
    <source>
        <dbReference type="SAM" id="MobiDB-lite"/>
    </source>
</evidence>
<reference evidence="9 10" key="1">
    <citation type="submission" date="2018-06" db="EMBL/GenBank/DDBJ databases">
        <authorList>
            <consortium name="Pathogen Informatics"/>
            <person name="Doyle S."/>
        </authorList>
    </citation>
    <scope>NUCLEOTIDE SEQUENCE [LARGE SCALE GENOMIC DNA]</scope>
    <source>
        <strain evidence="9 10">NCTC10736</strain>
    </source>
</reference>
<feature type="transmembrane region" description="Helical" evidence="8">
    <location>
        <begin position="149"/>
        <end position="169"/>
    </location>
</feature>
<dbReference type="EMBL" id="UGYV01000001">
    <property type="protein sequence ID" value="SUI69622.1"/>
    <property type="molecule type" value="Genomic_DNA"/>
</dbReference>
<feature type="transmembrane region" description="Helical" evidence="8">
    <location>
        <begin position="278"/>
        <end position="297"/>
    </location>
</feature>
<organism evidence="9 10">
    <name type="scientific">Shewanella morhuae</name>
    <dbReference type="NCBI Taxonomy" id="365591"/>
    <lineage>
        <taxon>Bacteria</taxon>
        <taxon>Pseudomonadati</taxon>
        <taxon>Pseudomonadota</taxon>
        <taxon>Gammaproteobacteria</taxon>
        <taxon>Alteromonadales</taxon>
        <taxon>Shewanellaceae</taxon>
        <taxon>Shewanella</taxon>
    </lineage>
</organism>
<dbReference type="Proteomes" id="UP000255061">
    <property type="component" value="Unassembled WGS sequence"/>
</dbReference>
<dbReference type="PANTHER" id="PTHR32196">
    <property type="entry name" value="ABC TRANSPORTER PERMEASE PROTEIN YPHD-RELATED-RELATED"/>
    <property type="match status" value="1"/>
</dbReference>
<evidence type="ECO:0000256" key="2">
    <source>
        <dbReference type="ARBA" id="ARBA00007942"/>
    </source>
</evidence>
<accession>A0A379ZWV7</accession>
<feature type="transmembrane region" description="Helical" evidence="8">
    <location>
        <begin position="249"/>
        <end position="266"/>
    </location>
</feature>
<feature type="transmembrane region" description="Helical" evidence="8">
    <location>
        <begin position="42"/>
        <end position="59"/>
    </location>
</feature>
<name>A0A379ZWV7_9GAMM</name>
<dbReference type="InterPro" id="IPR001851">
    <property type="entry name" value="ABC_transp_permease"/>
</dbReference>
<evidence type="ECO:0000256" key="3">
    <source>
        <dbReference type="ARBA" id="ARBA00022475"/>
    </source>
</evidence>
<dbReference type="GO" id="GO:0005886">
    <property type="term" value="C:plasma membrane"/>
    <property type="evidence" value="ECO:0007669"/>
    <property type="project" value="UniProtKB-SubCell"/>
</dbReference>
<comment type="subcellular location">
    <subcellularLocation>
        <location evidence="1">Cell inner membrane</location>
        <topology evidence="1">Multi-pass membrane protein</topology>
    </subcellularLocation>
</comment>